<dbReference type="EMBL" id="JACRYL010000010">
    <property type="protein sequence ID" value="MBC6111272.1"/>
    <property type="molecule type" value="Genomic_DNA"/>
</dbReference>
<gene>
    <name evidence="1" type="ORF">H7U22_12665</name>
</gene>
<accession>A0ABR7KT96</accession>
<reference evidence="1 2" key="1">
    <citation type="submission" date="2020-08" db="EMBL/GenBank/DDBJ databases">
        <authorList>
            <person name="Sun Q."/>
            <person name="Inoue M."/>
        </authorList>
    </citation>
    <scope>NUCLEOTIDE SEQUENCE [LARGE SCALE GENOMIC DNA]</scope>
    <source>
        <strain evidence="1 2">CCM 8938</strain>
    </source>
</reference>
<keyword evidence="2" id="KW-1185">Reference proteome</keyword>
<organism evidence="1 2">
    <name type="scientific">Pedobacter fastidiosus</name>
    <dbReference type="NCBI Taxonomy" id="2765361"/>
    <lineage>
        <taxon>Bacteria</taxon>
        <taxon>Pseudomonadati</taxon>
        <taxon>Bacteroidota</taxon>
        <taxon>Sphingobacteriia</taxon>
        <taxon>Sphingobacteriales</taxon>
        <taxon>Sphingobacteriaceae</taxon>
        <taxon>Pedobacter</taxon>
    </lineage>
</organism>
<comment type="caution">
    <text evidence="1">The sequence shown here is derived from an EMBL/GenBank/DDBJ whole genome shotgun (WGS) entry which is preliminary data.</text>
</comment>
<protein>
    <submittedName>
        <fullName evidence="1">Uncharacterized protein</fullName>
    </submittedName>
</protein>
<evidence type="ECO:0000313" key="2">
    <source>
        <dbReference type="Proteomes" id="UP000652755"/>
    </source>
</evidence>
<dbReference type="Proteomes" id="UP000652755">
    <property type="component" value="Unassembled WGS sequence"/>
</dbReference>
<dbReference type="RefSeq" id="WP_187071730.1">
    <property type="nucleotide sequence ID" value="NZ_JACRYL010000010.1"/>
</dbReference>
<proteinExistence type="predicted"/>
<name>A0ABR7KT96_9SPHI</name>
<sequence>MNGRKKGLRIFNPSLTNSIINLQKSGYDYDFQKVNEEDVLCVQNNLRFSTKHLIIKSIELPHKSAKGLQTIETITGERGLLLTEINY</sequence>
<evidence type="ECO:0000313" key="1">
    <source>
        <dbReference type="EMBL" id="MBC6111272.1"/>
    </source>
</evidence>